<feature type="chain" id="PRO_5039182373" evidence="1">
    <location>
        <begin position="20"/>
        <end position="446"/>
    </location>
</feature>
<evidence type="ECO:0000256" key="1">
    <source>
        <dbReference type="SAM" id="SignalP"/>
    </source>
</evidence>
<sequence length="446" mass="49549">MIRQLYSLFIILIGAGLFSGCTQQTQSDVPQYDTVNVVENFVIDENSVPIFPKKAALTTDTAQRFSIELPKRCQVDWDNQTIVSVVPEEPIEMVRLGTGDELPDLKVTDYEFEQLKVKDALNKLLDGTDISVIEDTNLTETVSGSISSGTLADSVELISKMGRAYYSYDAEFGEIHLSDRAKWMIKMPKNESIIMALLDAMHGADVRNLLVDWQDKTLVFEGNYQTEREVAKIISDIASKKYMIAWDIDVYRVYPRTDNPIIWMNLLPAFGTNNIKMSIPGVVGRALVVSPEINTKTLQEFLYQQSNVVLISQGTFVIPNGWQSRFDIGQCSKEDRLETDLVIGATGKYGDYGGKNKIDAKIVLRTSNGELSSFNIPSDIGDNYVIIGIPTHSFVTTPETLISPFAELVVFMSPRIISIVDAVDAPAGQDVPLVGDALRDFLTADM</sequence>
<feature type="signal peptide" evidence="1">
    <location>
        <begin position="1"/>
        <end position="19"/>
    </location>
</feature>
<comment type="caution">
    <text evidence="2">The sequence shown here is derived from an EMBL/GenBank/DDBJ whole genome shotgun (WGS) entry which is preliminary data.</text>
</comment>
<dbReference type="Proteomes" id="UP000824142">
    <property type="component" value="Unassembled WGS sequence"/>
</dbReference>
<proteinExistence type="predicted"/>
<dbReference type="AlphaFoldDB" id="A0A9D1MSW2"/>
<dbReference type="EMBL" id="DVNO01000036">
    <property type="protein sequence ID" value="HIU65852.1"/>
    <property type="molecule type" value="Genomic_DNA"/>
</dbReference>
<reference evidence="2" key="1">
    <citation type="submission" date="2020-10" db="EMBL/GenBank/DDBJ databases">
        <authorList>
            <person name="Gilroy R."/>
        </authorList>
    </citation>
    <scope>NUCLEOTIDE SEQUENCE</scope>
    <source>
        <strain evidence="2">CHK136-897</strain>
    </source>
</reference>
<accession>A0A9D1MSW2</accession>
<organism evidence="2 3">
    <name type="scientific">Candidatus Enterousia avicola</name>
    <dbReference type="NCBI Taxonomy" id="2840787"/>
    <lineage>
        <taxon>Bacteria</taxon>
        <taxon>Pseudomonadati</taxon>
        <taxon>Pseudomonadota</taxon>
        <taxon>Alphaproteobacteria</taxon>
        <taxon>Candidatus Enterousia</taxon>
    </lineage>
</organism>
<protein>
    <submittedName>
        <fullName evidence="2">Uncharacterized protein</fullName>
    </submittedName>
</protein>
<gene>
    <name evidence="2" type="ORF">IAC63_04425</name>
</gene>
<evidence type="ECO:0000313" key="3">
    <source>
        <dbReference type="Proteomes" id="UP000824142"/>
    </source>
</evidence>
<dbReference type="PROSITE" id="PS51257">
    <property type="entry name" value="PROKAR_LIPOPROTEIN"/>
    <property type="match status" value="1"/>
</dbReference>
<name>A0A9D1MSW2_9PROT</name>
<evidence type="ECO:0000313" key="2">
    <source>
        <dbReference type="EMBL" id="HIU65852.1"/>
    </source>
</evidence>
<reference evidence="2" key="2">
    <citation type="journal article" date="2021" name="PeerJ">
        <title>Extensive microbial diversity within the chicken gut microbiome revealed by metagenomics and culture.</title>
        <authorList>
            <person name="Gilroy R."/>
            <person name="Ravi A."/>
            <person name="Getino M."/>
            <person name="Pursley I."/>
            <person name="Horton D.L."/>
            <person name="Alikhan N.F."/>
            <person name="Baker D."/>
            <person name="Gharbi K."/>
            <person name="Hall N."/>
            <person name="Watson M."/>
            <person name="Adriaenssens E.M."/>
            <person name="Foster-Nyarko E."/>
            <person name="Jarju S."/>
            <person name="Secka A."/>
            <person name="Antonio M."/>
            <person name="Oren A."/>
            <person name="Chaudhuri R.R."/>
            <person name="La Ragione R."/>
            <person name="Hildebrand F."/>
            <person name="Pallen M.J."/>
        </authorList>
    </citation>
    <scope>NUCLEOTIDE SEQUENCE</scope>
    <source>
        <strain evidence="2">CHK136-897</strain>
    </source>
</reference>
<keyword evidence="1" id="KW-0732">Signal</keyword>